<dbReference type="PROSITE" id="PS51664">
    <property type="entry name" value="YCAO"/>
    <property type="match status" value="1"/>
</dbReference>
<dbReference type="PANTHER" id="PTHR37809">
    <property type="entry name" value="RIBOSOMAL PROTEIN S12 METHYLTHIOTRANSFERASE ACCESSORY FACTOR YCAO"/>
    <property type="match status" value="1"/>
</dbReference>
<evidence type="ECO:0000259" key="1">
    <source>
        <dbReference type="PROSITE" id="PS51664"/>
    </source>
</evidence>
<dbReference type="PANTHER" id="PTHR37809:SF1">
    <property type="entry name" value="RIBOSOMAL PROTEIN S12 METHYLTHIOTRANSFERASE ACCESSORY FACTOR YCAO"/>
    <property type="match status" value="1"/>
</dbReference>
<dbReference type="InterPro" id="IPR003776">
    <property type="entry name" value="YcaO-like_dom"/>
</dbReference>
<gene>
    <name evidence="2" type="ORF">C8N43_3899</name>
</gene>
<dbReference type="Gene3D" id="3.30.1330.230">
    <property type="match status" value="1"/>
</dbReference>
<feature type="domain" description="YcaO" evidence="1">
    <location>
        <begin position="1"/>
        <end position="330"/>
    </location>
</feature>
<dbReference type="Gene3D" id="3.30.160.660">
    <property type="match status" value="1"/>
</dbReference>
<evidence type="ECO:0000313" key="3">
    <source>
        <dbReference type="Proteomes" id="UP000243978"/>
    </source>
</evidence>
<comment type="caution">
    <text evidence="2">The sequence shown here is derived from an EMBL/GenBank/DDBJ whole genome shotgun (WGS) entry which is preliminary data.</text>
</comment>
<evidence type="ECO:0000313" key="2">
    <source>
        <dbReference type="EMBL" id="PTX53856.1"/>
    </source>
</evidence>
<dbReference type="EMBL" id="QBKS01000003">
    <property type="protein sequence ID" value="PTX53856.1"/>
    <property type="molecule type" value="Genomic_DNA"/>
</dbReference>
<proteinExistence type="predicted"/>
<dbReference type="Pfam" id="PF02624">
    <property type="entry name" value="YcaO"/>
    <property type="match status" value="1"/>
</dbReference>
<name>A0A2T6BCU9_9RHOB</name>
<reference evidence="2 3" key="1">
    <citation type="submission" date="2018-04" db="EMBL/GenBank/DDBJ databases">
        <title>Genomic Encyclopedia of Archaeal and Bacterial Type Strains, Phase II (KMG-II): from individual species to whole genera.</title>
        <authorList>
            <person name="Goeker M."/>
        </authorList>
    </citation>
    <scope>NUCLEOTIDE SEQUENCE [LARGE SCALE GENOMIC DNA]</scope>
    <source>
        <strain evidence="2 3">DSM 100977</strain>
    </source>
</reference>
<accession>A0A2T6BCU9</accession>
<dbReference type="Proteomes" id="UP000243978">
    <property type="component" value="Unassembled WGS sequence"/>
</dbReference>
<dbReference type="AlphaFoldDB" id="A0A2T6BCU9"/>
<sequence length="330" mass="36772">MVTRMKQEIEGTRWFASPYARNFHVCAARLKPGWKVPTYPPVYVSGKGRTRRGAEQRLLGEAVERASLLTASSQQSWTCVDPVSGNRHEIDPALYYGDDRPLSSHGTATHNIAREAKYRALLELCERRAIEDWWKGSTPTQWLPQTTCDRLNITPLVARLRGQAPLARRTRFLFLTAPPGSYVIGALGSDLSGRQLAIGFAADTNPFAALYGALEELLSVELETADLVRGQIDGDKIEPGTNRDRASRLQRRLQKFFSDTPPQDHDIDDVILPSGFARDPQFLGRGLEDGGVPVFLTDLTSPRIGVPTWRAMFRNPRHAPFRSGSDHAPL</sequence>
<organism evidence="2 3">
    <name type="scientific">Litoreibacter ponti</name>
    <dbReference type="NCBI Taxonomy" id="1510457"/>
    <lineage>
        <taxon>Bacteria</taxon>
        <taxon>Pseudomonadati</taxon>
        <taxon>Pseudomonadota</taxon>
        <taxon>Alphaproteobacteria</taxon>
        <taxon>Rhodobacterales</taxon>
        <taxon>Roseobacteraceae</taxon>
        <taxon>Litoreibacter</taxon>
    </lineage>
</organism>
<keyword evidence="3" id="KW-1185">Reference proteome</keyword>
<protein>
    <submittedName>
        <fullName evidence="2">YcaO-like family protein</fullName>
    </submittedName>
</protein>